<feature type="compositionally biased region" description="Low complexity" evidence="1">
    <location>
        <begin position="132"/>
        <end position="152"/>
    </location>
</feature>
<dbReference type="Proteomes" id="UP001558713">
    <property type="component" value="Unassembled WGS sequence"/>
</dbReference>
<feature type="region of interest" description="Disordered" evidence="1">
    <location>
        <begin position="301"/>
        <end position="326"/>
    </location>
</feature>
<proteinExistence type="predicted"/>
<dbReference type="InterPro" id="IPR004252">
    <property type="entry name" value="Probable_transposase_24"/>
</dbReference>
<feature type="region of interest" description="Disordered" evidence="1">
    <location>
        <begin position="454"/>
        <end position="492"/>
    </location>
</feature>
<dbReference type="AlphaFoldDB" id="A0ABD1C1Y8"/>
<feature type="compositionally biased region" description="Basic and acidic residues" evidence="1">
    <location>
        <begin position="301"/>
        <end position="310"/>
    </location>
</feature>
<protein>
    <submittedName>
        <fullName evidence="2">Transposase-like protein</fullName>
    </submittedName>
</protein>
<accession>A0ABD1C1Y8</accession>
<evidence type="ECO:0000313" key="3">
    <source>
        <dbReference type="Proteomes" id="UP001558713"/>
    </source>
</evidence>
<feature type="region of interest" description="Disordered" evidence="1">
    <location>
        <begin position="1"/>
        <end position="168"/>
    </location>
</feature>
<feature type="compositionally biased region" description="Polar residues" evidence="1">
    <location>
        <begin position="105"/>
        <end position="131"/>
    </location>
</feature>
<reference evidence="2 3" key="1">
    <citation type="submission" date="2024-04" db="EMBL/GenBank/DDBJ databases">
        <title>Genome assembly C_amara_ONT_v2.</title>
        <authorList>
            <person name="Yant L."/>
            <person name="Moore C."/>
            <person name="Slenker M."/>
        </authorList>
    </citation>
    <scope>NUCLEOTIDE SEQUENCE [LARGE SCALE GENOMIC DNA]</scope>
    <source>
        <tissue evidence="2">Leaf</tissue>
    </source>
</reference>
<feature type="compositionally biased region" description="Polar residues" evidence="1">
    <location>
        <begin position="47"/>
        <end position="58"/>
    </location>
</feature>
<evidence type="ECO:0000256" key="1">
    <source>
        <dbReference type="SAM" id="MobiDB-lite"/>
    </source>
</evidence>
<feature type="compositionally biased region" description="Polar residues" evidence="1">
    <location>
        <begin position="466"/>
        <end position="483"/>
    </location>
</feature>
<organism evidence="2 3">
    <name type="scientific">Cardamine amara subsp. amara</name>
    <dbReference type="NCBI Taxonomy" id="228776"/>
    <lineage>
        <taxon>Eukaryota</taxon>
        <taxon>Viridiplantae</taxon>
        <taxon>Streptophyta</taxon>
        <taxon>Embryophyta</taxon>
        <taxon>Tracheophyta</taxon>
        <taxon>Spermatophyta</taxon>
        <taxon>Magnoliopsida</taxon>
        <taxon>eudicotyledons</taxon>
        <taxon>Gunneridae</taxon>
        <taxon>Pentapetalae</taxon>
        <taxon>rosids</taxon>
        <taxon>malvids</taxon>
        <taxon>Brassicales</taxon>
        <taxon>Brassicaceae</taxon>
        <taxon>Cardamineae</taxon>
        <taxon>Cardamine</taxon>
    </lineage>
</organism>
<sequence length="492" mass="54867">MAARGRKRAARGERGGGRGEGGRGGRGRGEGGGGGGSVESQRRTTDSGEGTQAAATASSRDKRPSSLPSQYDFVPREKTQPPPPLVTNNNRPVCVRDYPPPRSLFQISMTQPEETPSPQARPSGHSSQAQNSPTSQPHSSQAHSSQPQQPQQEAPFEEDNPSEPSLSEDQTVVMNSLLTQQGRELYTTVLSPIEKPETTWFGRDKSSLTRKITKIFTNKFDGPFYSWTCVPRDRQERYFVEFAKTHTWDPIITGVVQKNFEKICQIRMKDMVSNVRTSREQPKWITGSLWKQMVEHWNTEEAMEKSETTSHSRMSNRGGLGPHKHLSGPKSYLQIEQEMEVELGRPVSVGEVFIKTHTKPDGTFVDLKAEKVAEAYKKNKEAKLAELEVDIEDDLHGTSRRRDLSVEEDNEIFLKSTFVNDRGQAYGVGSLESVINGKRKYPGSSSSFLGMQQQLEEAHRKIEEQAASNTVARRAFSGSSCTTEQDHQLDVD</sequence>
<dbReference type="EMBL" id="JBANAX010000079">
    <property type="protein sequence ID" value="KAL1223246.1"/>
    <property type="molecule type" value="Genomic_DNA"/>
</dbReference>
<keyword evidence="3" id="KW-1185">Reference proteome</keyword>
<feature type="compositionally biased region" description="Basic and acidic residues" evidence="1">
    <location>
        <begin position="10"/>
        <end position="29"/>
    </location>
</feature>
<gene>
    <name evidence="2" type="ORF">V5N11_029482</name>
</gene>
<dbReference type="Pfam" id="PF03004">
    <property type="entry name" value="Transposase_24"/>
    <property type="match status" value="1"/>
</dbReference>
<name>A0ABD1C1Y8_CARAN</name>
<evidence type="ECO:0000313" key="2">
    <source>
        <dbReference type="EMBL" id="KAL1223246.1"/>
    </source>
</evidence>
<comment type="caution">
    <text evidence="2">The sequence shown here is derived from an EMBL/GenBank/DDBJ whole genome shotgun (WGS) entry which is preliminary data.</text>
</comment>